<organism evidence="2">
    <name type="scientific">Utricularia reniformis</name>
    <dbReference type="NCBI Taxonomy" id="192314"/>
    <lineage>
        <taxon>Eukaryota</taxon>
        <taxon>Viridiplantae</taxon>
        <taxon>Streptophyta</taxon>
        <taxon>Embryophyta</taxon>
        <taxon>Tracheophyta</taxon>
        <taxon>Spermatophyta</taxon>
        <taxon>Magnoliopsida</taxon>
        <taxon>eudicotyledons</taxon>
        <taxon>Gunneridae</taxon>
        <taxon>Pentapetalae</taxon>
        <taxon>asterids</taxon>
        <taxon>lamiids</taxon>
        <taxon>Lamiales</taxon>
        <taxon>Lentibulariaceae</taxon>
        <taxon>Utricularia</taxon>
    </lineage>
</organism>
<evidence type="ECO:0000256" key="1">
    <source>
        <dbReference type="SAM" id="MobiDB-lite"/>
    </source>
</evidence>
<name>A0A1Y0B3W2_9LAMI</name>
<gene>
    <name evidence="2" type="ORF">AEK19_MT1899</name>
</gene>
<keyword evidence="2" id="KW-0496">Mitochondrion</keyword>
<evidence type="ECO:0000313" key="2">
    <source>
        <dbReference type="EMBL" id="ART32067.1"/>
    </source>
</evidence>
<dbReference type="EMBL" id="KY774314">
    <property type="protein sequence ID" value="ART32067.1"/>
    <property type="molecule type" value="Genomic_DNA"/>
</dbReference>
<reference evidence="2" key="1">
    <citation type="submission" date="2017-03" db="EMBL/GenBank/DDBJ databases">
        <title>The mitochondrial genome of the carnivorous plant Utricularia reniformis (Lentibulariaceae): structure, comparative analysis and evolutionary landmarks.</title>
        <authorList>
            <person name="Silva S.R."/>
            <person name="Alvarenga D.O."/>
            <person name="Michael T.P."/>
            <person name="Miranda V.F.O."/>
            <person name="Varani A.M."/>
        </authorList>
    </citation>
    <scope>NUCLEOTIDE SEQUENCE</scope>
</reference>
<protein>
    <submittedName>
        <fullName evidence="2">Uncharacterized protein</fullName>
    </submittedName>
</protein>
<sequence length="68" mass="7699">MKRKTLRSVYKDTAPGQAKPTMKGSQPFFLASRQHSERSKKKGREKSYLKQGVHTGVYPLDTVQPFCG</sequence>
<accession>A0A1Y0B3W2</accession>
<dbReference type="AlphaFoldDB" id="A0A1Y0B3W2"/>
<geneLocation type="mitochondrion" evidence="2"/>
<proteinExistence type="predicted"/>
<feature type="region of interest" description="Disordered" evidence="1">
    <location>
        <begin position="1"/>
        <end position="50"/>
    </location>
</feature>